<keyword evidence="5" id="KW-0804">Transcription</keyword>
<keyword evidence="3" id="KW-0805">Transcription regulation</keyword>
<dbReference type="GO" id="GO:0005634">
    <property type="term" value="C:nucleus"/>
    <property type="evidence" value="ECO:0007669"/>
    <property type="project" value="UniProtKB-SubCell"/>
</dbReference>
<evidence type="ECO:0000256" key="1">
    <source>
        <dbReference type="ARBA" id="ARBA00004123"/>
    </source>
</evidence>
<comment type="subunit">
    <text evidence="2">Homodimer.</text>
</comment>
<dbReference type="InterPro" id="IPR036638">
    <property type="entry name" value="HLH_DNA-bd_sf"/>
</dbReference>
<proteinExistence type="predicted"/>
<feature type="domain" description="BHLH" evidence="8">
    <location>
        <begin position="80"/>
        <end position="129"/>
    </location>
</feature>
<evidence type="ECO:0000313" key="9">
    <source>
        <dbReference type="EMBL" id="CAK9169399.1"/>
    </source>
</evidence>
<evidence type="ECO:0000256" key="2">
    <source>
        <dbReference type="ARBA" id="ARBA00011738"/>
    </source>
</evidence>
<organism evidence="9 10">
    <name type="scientific">Ilex paraguariensis</name>
    <name type="common">yerba mate</name>
    <dbReference type="NCBI Taxonomy" id="185542"/>
    <lineage>
        <taxon>Eukaryota</taxon>
        <taxon>Viridiplantae</taxon>
        <taxon>Streptophyta</taxon>
        <taxon>Embryophyta</taxon>
        <taxon>Tracheophyta</taxon>
        <taxon>Spermatophyta</taxon>
        <taxon>Magnoliopsida</taxon>
        <taxon>eudicotyledons</taxon>
        <taxon>Gunneridae</taxon>
        <taxon>Pentapetalae</taxon>
        <taxon>asterids</taxon>
        <taxon>campanulids</taxon>
        <taxon>Aquifoliales</taxon>
        <taxon>Aquifoliaceae</taxon>
        <taxon>Ilex</taxon>
    </lineage>
</organism>
<evidence type="ECO:0000259" key="8">
    <source>
        <dbReference type="PROSITE" id="PS50888"/>
    </source>
</evidence>
<keyword evidence="7" id="KW-0175">Coiled coil</keyword>
<reference evidence="9 10" key="1">
    <citation type="submission" date="2024-02" db="EMBL/GenBank/DDBJ databases">
        <authorList>
            <person name="Vignale AGUSTIN F."/>
            <person name="Sosa J E."/>
            <person name="Modenutti C."/>
        </authorList>
    </citation>
    <scope>NUCLEOTIDE SEQUENCE [LARGE SCALE GENOMIC DNA]</scope>
</reference>
<dbReference type="PROSITE" id="PS50888">
    <property type="entry name" value="BHLH"/>
    <property type="match status" value="1"/>
</dbReference>
<dbReference type="Pfam" id="PF00010">
    <property type="entry name" value="HLH"/>
    <property type="match status" value="1"/>
</dbReference>
<keyword evidence="6" id="KW-0539">Nucleus</keyword>
<dbReference type="InterPro" id="IPR054502">
    <property type="entry name" value="bHLH-TF_ACT-like_plant"/>
</dbReference>
<gene>
    <name evidence="9" type="ORF">ILEXP_LOCUS38844</name>
</gene>
<dbReference type="Proteomes" id="UP001642360">
    <property type="component" value="Unassembled WGS sequence"/>
</dbReference>
<comment type="caution">
    <text evidence="9">The sequence shown here is derived from an EMBL/GenBank/DDBJ whole genome shotgun (WGS) entry which is preliminary data.</text>
</comment>
<accession>A0ABC8TIW9</accession>
<evidence type="ECO:0000256" key="5">
    <source>
        <dbReference type="ARBA" id="ARBA00023163"/>
    </source>
</evidence>
<dbReference type="InterPro" id="IPR011598">
    <property type="entry name" value="bHLH_dom"/>
</dbReference>
<evidence type="ECO:0000256" key="4">
    <source>
        <dbReference type="ARBA" id="ARBA00023125"/>
    </source>
</evidence>
<dbReference type="FunFam" id="4.10.280.10:FF:000096">
    <property type="entry name" value="Basic helix-loop-helix (BHLH) DNA-binding superfamily protein"/>
    <property type="match status" value="1"/>
</dbReference>
<name>A0ABC8TIW9_9AQUA</name>
<evidence type="ECO:0000256" key="6">
    <source>
        <dbReference type="ARBA" id="ARBA00023242"/>
    </source>
</evidence>
<dbReference type="SMART" id="SM00353">
    <property type="entry name" value="HLH"/>
    <property type="match status" value="1"/>
</dbReference>
<dbReference type="PANTHER" id="PTHR31945">
    <property type="entry name" value="TRANSCRIPTION FACTOR SCREAM2-RELATED"/>
    <property type="match status" value="1"/>
</dbReference>
<keyword evidence="4" id="KW-0238">DNA-binding</keyword>
<dbReference type="PANTHER" id="PTHR31945:SF26">
    <property type="entry name" value="TRANSCRIPTION FACTOR BHLH35"/>
    <property type="match status" value="1"/>
</dbReference>
<protein>
    <recommendedName>
        <fullName evidence="8">BHLH domain-containing protein</fullName>
    </recommendedName>
</protein>
<dbReference type="EMBL" id="CAUOFW020005281">
    <property type="protein sequence ID" value="CAK9169399.1"/>
    <property type="molecule type" value="Genomic_DNA"/>
</dbReference>
<dbReference type="AlphaFoldDB" id="A0ABC8TIW9"/>
<dbReference type="Pfam" id="PF22754">
    <property type="entry name" value="bHLH-TF_ACT-like_plant"/>
    <property type="match status" value="1"/>
</dbReference>
<sequence>MKNHAPIHFKKSIIWSLLPPPPLSLSLTYTHPPMDNCDEFKHYWDTNLFLQTEELDSWGIDETAFSGYYDSSSPDGAQSCAASKNIVSERNRRKKLNDRLYALRAVVPNITKMDKASIIKDAIEHIQQLHEQERRIQSEISELESGKLKSNIVFDFDQETPFNSKSKKKKIEQSYDSGGSQSSPIDVLELRVSYMGERTVVVSLTCSKRTDTMVKLCEIFESLKLKIINANITAFSGRVLKTVFVEADEEEREVLKIKIETAIAALNGPESPSSS</sequence>
<feature type="coiled-coil region" evidence="7">
    <location>
        <begin position="119"/>
        <end position="146"/>
    </location>
</feature>
<evidence type="ECO:0000256" key="7">
    <source>
        <dbReference type="SAM" id="Coils"/>
    </source>
</evidence>
<evidence type="ECO:0000313" key="10">
    <source>
        <dbReference type="Proteomes" id="UP001642360"/>
    </source>
</evidence>
<comment type="subcellular location">
    <subcellularLocation>
        <location evidence="1">Nucleus</location>
    </subcellularLocation>
</comment>
<dbReference type="GO" id="GO:0003677">
    <property type="term" value="F:DNA binding"/>
    <property type="evidence" value="ECO:0007669"/>
    <property type="project" value="UniProtKB-KW"/>
</dbReference>
<dbReference type="Gene3D" id="4.10.280.10">
    <property type="entry name" value="Helix-loop-helix DNA-binding domain"/>
    <property type="match status" value="1"/>
</dbReference>
<keyword evidence="10" id="KW-1185">Reference proteome</keyword>
<evidence type="ECO:0000256" key="3">
    <source>
        <dbReference type="ARBA" id="ARBA00023015"/>
    </source>
</evidence>
<dbReference type="InterPro" id="IPR051358">
    <property type="entry name" value="TF_AMS/ICE1/BHLH6-like"/>
</dbReference>
<dbReference type="SUPFAM" id="SSF47459">
    <property type="entry name" value="HLH, helix-loop-helix DNA-binding domain"/>
    <property type="match status" value="1"/>
</dbReference>
<dbReference type="GO" id="GO:0006355">
    <property type="term" value="P:regulation of DNA-templated transcription"/>
    <property type="evidence" value="ECO:0007669"/>
    <property type="project" value="UniProtKB-ARBA"/>
</dbReference>